<protein>
    <submittedName>
        <fullName evidence="2">Secreted protein</fullName>
    </submittedName>
</protein>
<dbReference type="WBParaSite" id="SPAL_0000263500.1">
    <property type="protein sequence ID" value="SPAL_0000263500.1"/>
    <property type="gene ID" value="SPAL_0000263500"/>
</dbReference>
<evidence type="ECO:0000313" key="1">
    <source>
        <dbReference type="Proteomes" id="UP000046392"/>
    </source>
</evidence>
<evidence type="ECO:0000313" key="2">
    <source>
        <dbReference type="WBParaSite" id="SPAL_0000263500.1"/>
    </source>
</evidence>
<proteinExistence type="predicted"/>
<dbReference type="AlphaFoldDB" id="A0A0N5B9B9"/>
<keyword evidence="1" id="KW-1185">Reference proteome</keyword>
<reference evidence="2" key="1">
    <citation type="submission" date="2017-02" db="UniProtKB">
        <authorList>
            <consortium name="WormBaseParasite"/>
        </authorList>
    </citation>
    <scope>IDENTIFICATION</scope>
</reference>
<accession>A0A0N5B9B9</accession>
<organism evidence="1 2">
    <name type="scientific">Strongyloides papillosus</name>
    <name type="common">Intestinal threadworm</name>
    <dbReference type="NCBI Taxonomy" id="174720"/>
    <lineage>
        <taxon>Eukaryota</taxon>
        <taxon>Metazoa</taxon>
        <taxon>Ecdysozoa</taxon>
        <taxon>Nematoda</taxon>
        <taxon>Chromadorea</taxon>
        <taxon>Rhabditida</taxon>
        <taxon>Tylenchina</taxon>
        <taxon>Panagrolaimomorpha</taxon>
        <taxon>Strongyloidoidea</taxon>
        <taxon>Strongyloididae</taxon>
        <taxon>Strongyloides</taxon>
    </lineage>
</organism>
<sequence>MISFKAFLIIEASVFSTVYATFVTLRKSESTRRKAYENVPSLAKFYYSTEDFISHGQLVGTRIKHRDINRWYGDILTSSVPESD</sequence>
<dbReference type="Proteomes" id="UP000046392">
    <property type="component" value="Unplaced"/>
</dbReference>
<name>A0A0N5B9B9_STREA</name>